<keyword evidence="2 5" id="KW-0238">DNA-binding</keyword>
<dbReference type="SUPFAM" id="SSF46689">
    <property type="entry name" value="Homeodomain-like"/>
    <property type="match status" value="1"/>
</dbReference>
<dbReference type="PANTHER" id="PTHR11850">
    <property type="entry name" value="HOMEOBOX PROTEIN TRANSCRIPTION FACTORS"/>
    <property type="match status" value="1"/>
</dbReference>
<dbReference type="InterPro" id="IPR001356">
    <property type="entry name" value="HD"/>
</dbReference>
<evidence type="ECO:0000256" key="3">
    <source>
        <dbReference type="ARBA" id="ARBA00023155"/>
    </source>
</evidence>
<protein>
    <submittedName>
        <fullName evidence="8">PKNOX2-like protein</fullName>
    </submittedName>
</protein>
<comment type="subcellular location">
    <subcellularLocation>
        <location evidence="5">Nucleus</location>
    </subcellularLocation>
</comment>
<dbReference type="InterPro" id="IPR008422">
    <property type="entry name" value="KN_HD"/>
</dbReference>
<evidence type="ECO:0000256" key="4">
    <source>
        <dbReference type="ARBA" id="ARBA00023242"/>
    </source>
</evidence>
<dbReference type="InterPro" id="IPR050224">
    <property type="entry name" value="TALE_homeobox"/>
</dbReference>
<evidence type="ECO:0000313" key="8">
    <source>
        <dbReference type="EMBL" id="QFQ66898.1"/>
    </source>
</evidence>
<feature type="region of interest" description="Disordered" evidence="6">
    <location>
        <begin position="36"/>
        <end position="61"/>
    </location>
</feature>
<dbReference type="AlphaFoldDB" id="A0A5P8I4L6"/>
<dbReference type="CDD" id="cd00086">
    <property type="entry name" value="homeodomain"/>
    <property type="match status" value="1"/>
</dbReference>
<comment type="similarity">
    <text evidence="1">Belongs to the TALE/MEIS homeobox family.</text>
</comment>
<organism evidence="8">
    <name type="scientific">Hofstenia miamia</name>
    <name type="common">Three-banded panther worm</name>
    <dbReference type="NCBI Taxonomy" id="442651"/>
    <lineage>
        <taxon>Eukaryota</taxon>
        <taxon>Metazoa</taxon>
        <taxon>Xenacoelomorpha</taxon>
        <taxon>Acoelomorpha</taxon>
        <taxon>Acoela</taxon>
        <taxon>Hofsteniidae</taxon>
        <taxon>Hofstenia</taxon>
    </lineage>
</organism>
<dbReference type="Gene3D" id="1.10.10.60">
    <property type="entry name" value="Homeodomain-like"/>
    <property type="match status" value="1"/>
</dbReference>
<feature type="region of interest" description="Disordered" evidence="6">
    <location>
        <begin position="192"/>
        <end position="213"/>
    </location>
</feature>
<feature type="DNA-binding region" description="Homeobox" evidence="5">
    <location>
        <begin position="319"/>
        <end position="381"/>
    </location>
</feature>
<dbReference type="GO" id="GO:0005634">
    <property type="term" value="C:nucleus"/>
    <property type="evidence" value="ECO:0007669"/>
    <property type="project" value="UniProtKB-SubCell"/>
</dbReference>
<sequence>MMHVQTAPFMLDPGAMVTSTGPPPPPSILVPSVGNTTTQNSLRTSTPLGGNATPVPNTAVSGTSLGITDSQSFETDKNYIYGHPLFPLMALLFDKCEQATNSVECPSSASFEIDIETFIHQQERERKPFFTENAEVDSLMIKAIQVLRIHLLELEKVNELCKDFCQRYIACLKGKMHSENILRTDIQVYPQSSSPNSMQVSPMQSASTQPAQHQMAAAALSTQQLLYPPLTMLTPAASHPGGPGSLINSAGAFMHHAPVVTSHSGYPLPAHVSSLAPMIHGGASQLVPHSAAAGGHLMHPQASLISNSLHDLNPDGSMKKTKRGVLPKQATQIMRSWLFQHIVHPYPTEDEKRQLAQQTSLTLLQVNNWFINARRRILQPMLEATNPDTSLQKAKKSKTVARPNAANRFWPDNLAQGQVAKIEPSSPNDDLSVGSSYGPDVGNSISPDGLSSSSVSPPTVGTPSPSQQSSSMNGQLHISAQSPLQSHEQSGAIFHDTSPSL</sequence>
<dbReference type="Pfam" id="PF05920">
    <property type="entry name" value="Homeobox_KN"/>
    <property type="match status" value="1"/>
</dbReference>
<evidence type="ECO:0000256" key="1">
    <source>
        <dbReference type="ARBA" id="ARBA00009661"/>
    </source>
</evidence>
<keyword evidence="3 5" id="KW-0371">Homeobox</keyword>
<feature type="domain" description="Homeobox" evidence="7">
    <location>
        <begin position="317"/>
        <end position="380"/>
    </location>
</feature>
<evidence type="ECO:0000256" key="2">
    <source>
        <dbReference type="ARBA" id="ARBA00023125"/>
    </source>
</evidence>
<evidence type="ECO:0000259" key="7">
    <source>
        <dbReference type="PROSITE" id="PS50071"/>
    </source>
</evidence>
<dbReference type="PROSITE" id="PS50071">
    <property type="entry name" value="HOMEOBOX_2"/>
    <property type="match status" value="1"/>
</dbReference>
<name>A0A5P8I4L6_HOFMI</name>
<feature type="region of interest" description="Disordered" evidence="6">
    <location>
        <begin position="388"/>
        <end position="501"/>
    </location>
</feature>
<accession>A0A5P8I4L6</accession>
<feature type="compositionally biased region" description="Polar residues" evidence="6">
    <location>
        <begin position="472"/>
        <end position="489"/>
    </location>
</feature>
<dbReference type="InterPro" id="IPR009057">
    <property type="entry name" value="Homeodomain-like_sf"/>
</dbReference>
<dbReference type="GO" id="GO:0006355">
    <property type="term" value="P:regulation of DNA-templated transcription"/>
    <property type="evidence" value="ECO:0007669"/>
    <property type="project" value="InterPro"/>
</dbReference>
<keyword evidence="4 5" id="KW-0539">Nucleus</keyword>
<feature type="compositionally biased region" description="Low complexity" evidence="6">
    <location>
        <begin position="444"/>
        <end position="471"/>
    </location>
</feature>
<evidence type="ECO:0000256" key="6">
    <source>
        <dbReference type="SAM" id="MobiDB-lite"/>
    </source>
</evidence>
<dbReference type="SMART" id="SM00389">
    <property type="entry name" value="HOX"/>
    <property type="match status" value="1"/>
</dbReference>
<reference evidence="8" key="1">
    <citation type="journal article" date="2019" name="PLoS Genet.">
        <title>A small set of conserved genes, including sp5 and Hox, are activated by Wnt signaling in the posterior of planarians and acoels.</title>
        <authorList>
            <person name="Tewari A.G."/>
            <person name="Owen J.H."/>
            <person name="Petersen C.P."/>
            <person name="Wagner D.E."/>
            <person name="Reddien P.W."/>
        </authorList>
    </citation>
    <scope>NUCLEOTIDE SEQUENCE</scope>
</reference>
<dbReference type="InterPro" id="IPR032453">
    <property type="entry name" value="PKNOX/Meis_N"/>
</dbReference>
<evidence type="ECO:0000256" key="5">
    <source>
        <dbReference type="PROSITE-ProRule" id="PRU00108"/>
    </source>
</evidence>
<feature type="compositionally biased region" description="Polar residues" evidence="6">
    <location>
        <begin position="192"/>
        <end position="212"/>
    </location>
</feature>
<dbReference type="EMBL" id="MN305304">
    <property type="protein sequence ID" value="QFQ66898.1"/>
    <property type="molecule type" value="mRNA"/>
</dbReference>
<dbReference type="FunFam" id="1.10.10.60:FF:000004">
    <property type="entry name" value="Meis2 homeobox isoform 2c"/>
    <property type="match status" value="1"/>
</dbReference>
<dbReference type="Pfam" id="PF16493">
    <property type="entry name" value="Meis_PKNOX_N"/>
    <property type="match status" value="1"/>
</dbReference>
<feature type="compositionally biased region" description="Polar residues" evidence="6">
    <location>
        <begin position="425"/>
        <end position="435"/>
    </location>
</feature>
<proteinExistence type="evidence at transcript level"/>
<dbReference type="GO" id="GO:0003677">
    <property type="term" value="F:DNA binding"/>
    <property type="evidence" value="ECO:0007669"/>
    <property type="project" value="UniProtKB-UniRule"/>
</dbReference>